<proteinExistence type="predicted"/>
<sequence length="159" mass="16487">MLPTSRQSISKTAGFTLIELLIAGVIVAILALVAIPSYSNYVRKGRRADAVTMLTRVQQAQAKYRANNTSYATLSSLSSADNSIAGTSDSGYYTIAVSGFDGSTCSGSASGNAYCVTATAVSSKSQQKDTGCTTLSLGILNSQVYQIPVASSSSACWAR</sequence>
<dbReference type="PANTHER" id="PTHR30093:SF47">
    <property type="entry name" value="TYPE IV PILUS NON-CORE MINOR PILIN PILE"/>
    <property type="match status" value="1"/>
</dbReference>
<dbReference type="Gene3D" id="3.30.700.10">
    <property type="entry name" value="Glycoprotein, Type 4 Pilin"/>
    <property type="match status" value="1"/>
</dbReference>
<dbReference type="PANTHER" id="PTHR30093">
    <property type="entry name" value="GENERAL SECRETION PATHWAY PROTEIN G"/>
    <property type="match status" value="1"/>
</dbReference>
<dbReference type="NCBIfam" id="TIGR02532">
    <property type="entry name" value="IV_pilin_GFxxxE"/>
    <property type="match status" value="1"/>
</dbReference>
<keyword evidence="2" id="KW-1133">Transmembrane helix</keyword>
<dbReference type="SUPFAM" id="SSF54523">
    <property type="entry name" value="Pili subunits"/>
    <property type="match status" value="1"/>
</dbReference>
<dbReference type="GO" id="GO:0015627">
    <property type="term" value="C:type II protein secretion system complex"/>
    <property type="evidence" value="ECO:0007669"/>
    <property type="project" value="InterPro"/>
</dbReference>
<dbReference type="GO" id="GO:0015628">
    <property type="term" value="P:protein secretion by the type II secretion system"/>
    <property type="evidence" value="ECO:0007669"/>
    <property type="project" value="InterPro"/>
</dbReference>
<dbReference type="EMBL" id="FWXD01000006">
    <property type="protein sequence ID" value="SMC21857.1"/>
    <property type="molecule type" value="Genomic_DNA"/>
</dbReference>
<dbReference type="Proteomes" id="UP000192761">
    <property type="component" value="Unassembled WGS sequence"/>
</dbReference>
<dbReference type="InterPro" id="IPR031982">
    <property type="entry name" value="PilE-like"/>
</dbReference>
<dbReference type="AlphaFoldDB" id="A0A1W1XD89"/>
<dbReference type="InterPro" id="IPR000983">
    <property type="entry name" value="Bac_GSPG_pilin"/>
</dbReference>
<dbReference type="STRING" id="1121001.SAMN02745857_01264"/>
<name>A0A1W1XD89_9NEIS</name>
<accession>A0A1W1XD89</accession>
<dbReference type="PRINTS" id="PR00813">
    <property type="entry name" value="BCTERIALGSPG"/>
</dbReference>
<gene>
    <name evidence="3" type="ORF">SAMN02745857_01264</name>
</gene>
<evidence type="ECO:0000313" key="4">
    <source>
        <dbReference type="Proteomes" id="UP000192761"/>
    </source>
</evidence>
<protein>
    <submittedName>
        <fullName evidence="3">Type IV pilus assembly protein PilE</fullName>
    </submittedName>
</protein>
<dbReference type="Pfam" id="PF07963">
    <property type="entry name" value="N_methyl"/>
    <property type="match status" value="1"/>
</dbReference>
<evidence type="ECO:0000256" key="1">
    <source>
        <dbReference type="ARBA" id="ARBA00022481"/>
    </source>
</evidence>
<evidence type="ECO:0000313" key="3">
    <source>
        <dbReference type="EMBL" id="SMC21857.1"/>
    </source>
</evidence>
<dbReference type="RefSeq" id="WP_084089936.1">
    <property type="nucleotide sequence ID" value="NZ_FWXD01000006.1"/>
</dbReference>
<keyword evidence="1" id="KW-0488">Methylation</keyword>
<dbReference type="InterPro" id="IPR045584">
    <property type="entry name" value="Pilin-like"/>
</dbReference>
<keyword evidence="2" id="KW-0812">Transmembrane</keyword>
<reference evidence="3 4" key="1">
    <citation type="submission" date="2017-04" db="EMBL/GenBank/DDBJ databases">
        <authorList>
            <person name="Afonso C.L."/>
            <person name="Miller P.J."/>
            <person name="Scott M.A."/>
            <person name="Spackman E."/>
            <person name="Goraichik I."/>
            <person name="Dimitrov K.M."/>
            <person name="Suarez D.L."/>
            <person name="Swayne D.E."/>
        </authorList>
    </citation>
    <scope>NUCLEOTIDE SEQUENCE [LARGE SCALE GENOMIC DNA]</scope>
    <source>
        <strain evidence="3 4">DSM 23236</strain>
    </source>
</reference>
<evidence type="ECO:0000256" key="2">
    <source>
        <dbReference type="SAM" id="Phobius"/>
    </source>
</evidence>
<organism evidence="3 4">
    <name type="scientific">Andreprevotia lacus DSM 23236</name>
    <dbReference type="NCBI Taxonomy" id="1121001"/>
    <lineage>
        <taxon>Bacteria</taxon>
        <taxon>Pseudomonadati</taxon>
        <taxon>Pseudomonadota</taxon>
        <taxon>Betaproteobacteria</taxon>
        <taxon>Neisseriales</taxon>
        <taxon>Chitinibacteraceae</taxon>
        <taxon>Andreprevotia</taxon>
    </lineage>
</organism>
<dbReference type="Pfam" id="PF16732">
    <property type="entry name" value="ComP_DUS"/>
    <property type="match status" value="1"/>
</dbReference>
<feature type="transmembrane region" description="Helical" evidence="2">
    <location>
        <begin position="20"/>
        <end position="38"/>
    </location>
</feature>
<dbReference type="OrthoDB" id="8592370at2"/>
<dbReference type="GO" id="GO:0043683">
    <property type="term" value="P:type IV pilus assembly"/>
    <property type="evidence" value="ECO:0007669"/>
    <property type="project" value="InterPro"/>
</dbReference>
<dbReference type="InterPro" id="IPR012902">
    <property type="entry name" value="N_methyl_site"/>
</dbReference>
<keyword evidence="4" id="KW-1185">Reference proteome</keyword>
<dbReference type="PROSITE" id="PS00409">
    <property type="entry name" value="PROKAR_NTER_METHYL"/>
    <property type="match status" value="1"/>
</dbReference>
<keyword evidence="2" id="KW-0472">Membrane</keyword>